<comment type="caution">
    <text evidence="2">The sequence shown here is derived from an EMBL/GenBank/DDBJ whole genome shotgun (WGS) entry which is preliminary data.</text>
</comment>
<dbReference type="AlphaFoldDB" id="A0A3L6RHN8"/>
<name>A0A3L6RHN8_PANMI</name>
<protein>
    <submittedName>
        <fullName evidence="2">S-receptor kinase-like</fullName>
    </submittedName>
</protein>
<gene>
    <name evidence="2" type="ORF">C2845_PM13G15690</name>
</gene>
<feature type="region of interest" description="Disordered" evidence="1">
    <location>
        <begin position="1"/>
        <end position="31"/>
    </location>
</feature>
<dbReference type="GO" id="GO:0016301">
    <property type="term" value="F:kinase activity"/>
    <property type="evidence" value="ECO:0007669"/>
    <property type="project" value="UniProtKB-KW"/>
</dbReference>
<evidence type="ECO:0000256" key="1">
    <source>
        <dbReference type="SAM" id="MobiDB-lite"/>
    </source>
</evidence>
<proteinExistence type="predicted"/>
<organism evidence="2 3">
    <name type="scientific">Panicum miliaceum</name>
    <name type="common">Proso millet</name>
    <name type="synonym">Broomcorn millet</name>
    <dbReference type="NCBI Taxonomy" id="4540"/>
    <lineage>
        <taxon>Eukaryota</taxon>
        <taxon>Viridiplantae</taxon>
        <taxon>Streptophyta</taxon>
        <taxon>Embryophyta</taxon>
        <taxon>Tracheophyta</taxon>
        <taxon>Spermatophyta</taxon>
        <taxon>Magnoliopsida</taxon>
        <taxon>Liliopsida</taxon>
        <taxon>Poales</taxon>
        <taxon>Poaceae</taxon>
        <taxon>PACMAD clade</taxon>
        <taxon>Panicoideae</taxon>
        <taxon>Panicodae</taxon>
        <taxon>Paniceae</taxon>
        <taxon>Panicinae</taxon>
        <taxon>Panicum</taxon>
        <taxon>Panicum sect. Panicum</taxon>
    </lineage>
</organism>
<evidence type="ECO:0000313" key="2">
    <source>
        <dbReference type="EMBL" id="RLN03531.1"/>
    </source>
</evidence>
<sequence length="79" mass="8446">MTPDLTSVDTRGKGTPGLRTNARSPKSDVPGMMLPELVGGRRNCEPAADASASDFTRHLFPCVVRQGSLRANAENSIDF</sequence>
<accession>A0A3L6RHN8</accession>
<dbReference type="Proteomes" id="UP000275267">
    <property type="component" value="Unassembled WGS sequence"/>
</dbReference>
<dbReference type="EMBL" id="PQIB02000008">
    <property type="protein sequence ID" value="RLN03531.1"/>
    <property type="molecule type" value="Genomic_DNA"/>
</dbReference>
<evidence type="ECO:0000313" key="3">
    <source>
        <dbReference type="Proteomes" id="UP000275267"/>
    </source>
</evidence>
<reference evidence="3" key="1">
    <citation type="journal article" date="2019" name="Nat. Commun.">
        <title>The genome of broomcorn millet.</title>
        <authorList>
            <person name="Zou C."/>
            <person name="Miki D."/>
            <person name="Li D."/>
            <person name="Tang Q."/>
            <person name="Xiao L."/>
            <person name="Rajput S."/>
            <person name="Deng P."/>
            <person name="Jia W."/>
            <person name="Huang R."/>
            <person name="Zhang M."/>
            <person name="Sun Y."/>
            <person name="Hu J."/>
            <person name="Fu X."/>
            <person name="Schnable P.S."/>
            <person name="Li F."/>
            <person name="Zhang H."/>
            <person name="Feng B."/>
            <person name="Zhu X."/>
            <person name="Liu R."/>
            <person name="Schnable J.C."/>
            <person name="Zhu J.-K."/>
            <person name="Zhang H."/>
        </authorList>
    </citation>
    <scope>NUCLEOTIDE SEQUENCE [LARGE SCALE GENOMIC DNA]</scope>
</reference>
<keyword evidence="3" id="KW-1185">Reference proteome</keyword>